<reference evidence="4" key="2">
    <citation type="submission" date="2016-11" db="EMBL/GenBank/DDBJ databases">
        <authorList>
            <person name="Jaros S."/>
            <person name="Januszkiewicz K."/>
            <person name="Wedrychowicz H."/>
        </authorList>
    </citation>
    <scope>NUCLEOTIDE SEQUENCE [LARGE SCALE GENOMIC DNA]</scope>
    <source>
        <strain evidence="4">DSM 4029</strain>
    </source>
</reference>
<feature type="chain" id="PRO_5043003574" evidence="1">
    <location>
        <begin position="25"/>
        <end position="233"/>
    </location>
</feature>
<evidence type="ECO:0000313" key="4">
    <source>
        <dbReference type="Proteomes" id="UP000184089"/>
    </source>
</evidence>
<dbReference type="EMBL" id="WWVX01000002">
    <property type="protein sequence ID" value="MZL69062.1"/>
    <property type="molecule type" value="Genomic_DNA"/>
</dbReference>
<dbReference type="Proteomes" id="UP000474718">
    <property type="component" value="Unassembled WGS sequence"/>
</dbReference>
<name>A0AAQ1MDB5_9FIRM</name>
<protein>
    <submittedName>
        <fullName evidence="3">Uncharacterized protein</fullName>
    </submittedName>
</protein>
<dbReference type="AlphaFoldDB" id="A0AAQ1MDB5"/>
<keyword evidence="5" id="KW-1185">Reference proteome</keyword>
<evidence type="ECO:0000313" key="5">
    <source>
        <dbReference type="Proteomes" id="UP000474718"/>
    </source>
</evidence>
<comment type="caution">
    <text evidence="3">The sequence shown here is derived from an EMBL/GenBank/DDBJ whole genome shotgun (WGS) entry which is preliminary data.</text>
</comment>
<evidence type="ECO:0000313" key="2">
    <source>
        <dbReference type="EMBL" id="MZL69062.1"/>
    </source>
</evidence>
<evidence type="ECO:0000256" key="1">
    <source>
        <dbReference type="SAM" id="SignalP"/>
    </source>
</evidence>
<gene>
    <name evidence="2" type="ORF">GT747_04665</name>
    <name evidence="3" type="ORF">SAMN05444424_1505</name>
</gene>
<reference evidence="2 5" key="3">
    <citation type="journal article" date="2019" name="Nat. Med.">
        <title>A library of human gut bacterial isolates paired with longitudinal multiomics data enables mechanistic microbiome research.</title>
        <authorList>
            <person name="Poyet M."/>
            <person name="Groussin M."/>
            <person name="Gibbons S.M."/>
            <person name="Avila-Pacheco J."/>
            <person name="Jiang X."/>
            <person name="Kearney S.M."/>
            <person name="Perrotta A.R."/>
            <person name="Berdy B."/>
            <person name="Zhao S."/>
            <person name="Lieberman T.D."/>
            <person name="Swanson P.K."/>
            <person name="Smith M."/>
            <person name="Roesemann S."/>
            <person name="Alexander J.E."/>
            <person name="Rich S.A."/>
            <person name="Livny J."/>
            <person name="Vlamakis H."/>
            <person name="Clish C."/>
            <person name="Bullock K."/>
            <person name="Deik A."/>
            <person name="Scott J."/>
            <person name="Pierce K.A."/>
            <person name="Xavier R.J."/>
            <person name="Alm E.J."/>
        </authorList>
    </citation>
    <scope>NUCLEOTIDE SEQUENCE [LARGE SCALE GENOMIC DNA]</scope>
    <source>
        <strain evidence="2 5">BIOML-A2</strain>
    </source>
</reference>
<reference evidence="3" key="1">
    <citation type="submission" date="2016-11" db="EMBL/GenBank/DDBJ databases">
        <authorList>
            <person name="Varghese N."/>
            <person name="Submissions S."/>
        </authorList>
    </citation>
    <scope>NUCLEOTIDE SEQUENCE</scope>
    <source>
        <strain evidence="3">DSM 4029</strain>
    </source>
</reference>
<dbReference type="EMBL" id="FQVY01000002">
    <property type="protein sequence ID" value="SHG10929.1"/>
    <property type="molecule type" value="Genomic_DNA"/>
</dbReference>
<evidence type="ECO:0000313" key="3">
    <source>
        <dbReference type="EMBL" id="SHG10929.1"/>
    </source>
</evidence>
<sequence>MKKNLFSIILMAAFVFANTLTVFAENHESYELNPLTYDEIASSLSQATKVEEQSVTLDGEEMLIERFVSDKPAEIQPYTSSGIENREQTVLIGVTPRDSGVKDNSDWFYNSAVWAQVKISYNVSTDSRGNEAYRLVSVKCEYRIDKSGYSVWNKYLQVTHRGVGIDGGPIVDKTSNITVTGTSYTYTSCSSWPAIVKAGPTYLSGARFNFRVGTSSGYQDCEINLRIIGNIEF</sequence>
<organism evidence="3 4">
    <name type="scientific">Bittarella massiliensis</name>
    <name type="common">ex Durand et al. 2017</name>
    <dbReference type="NCBI Taxonomy" id="1720313"/>
    <lineage>
        <taxon>Bacteria</taxon>
        <taxon>Bacillati</taxon>
        <taxon>Bacillota</taxon>
        <taxon>Clostridia</taxon>
        <taxon>Eubacteriales</taxon>
        <taxon>Oscillospiraceae</taxon>
        <taxon>Bittarella (ex Durand et al. 2017)</taxon>
    </lineage>
</organism>
<dbReference type="Proteomes" id="UP000184089">
    <property type="component" value="Unassembled WGS sequence"/>
</dbReference>
<feature type="signal peptide" evidence="1">
    <location>
        <begin position="1"/>
        <end position="24"/>
    </location>
</feature>
<keyword evidence="1" id="KW-0732">Signal</keyword>
<accession>A0AAQ1MDB5</accession>
<proteinExistence type="predicted"/>
<dbReference type="RefSeq" id="WP_143161601.1">
    <property type="nucleotide sequence ID" value="NZ_FQVY01000002.1"/>
</dbReference>